<name>A0A382SFD2_9ZZZZ</name>
<accession>A0A382SFD2</accession>
<gene>
    <name evidence="1" type="ORF">METZ01_LOCUS360742</name>
</gene>
<organism evidence="1">
    <name type="scientific">marine metagenome</name>
    <dbReference type="NCBI Taxonomy" id="408172"/>
    <lineage>
        <taxon>unclassified sequences</taxon>
        <taxon>metagenomes</taxon>
        <taxon>ecological metagenomes</taxon>
    </lineage>
</organism>
<evidence type="ECO:0000313" key="1">
    <source>
        <dbReference type="EMBL" id="SVD07888.1"/>
    </source>
</evidence>
<proteinExistence type="predicted"/>
<protein>
    <submittedName>
        <fullName evidence="1">Uncharacterized protein</fullName>
    </submittedName>
</protein>
<dbReference type="EMBL" id="UINC01128254">
    <property type="protein sequence ID" value="SVD07888.1"/>
    <property type="molecule type" value="Genomic_DNA"/>
</dbReference>
<sequence>MRWPLRQTVAHKCNFQKSVMRAHSEL</sequence>
<feature type="non-terminal residue" evidence="1">
    <location>
        <position position="26"/>
    </location>
</feature>
<dbReference type="AlphaFoldDB" id="A0A382SFD2"/>
<reference evidence="1" key="1">
    <citation type="submission" date="2018-05" db="EMBL/GenBank/DDBJ databases">
        <authorList>
            <person name="Lanie J.A."/>
            <person name="Ng W.-L."/>
            <person name="Kazmierczak K.M."/>
            <person name="Andrzejewski T.M."/>
            <person name="Davidsen T.M."/>
            <person name="Wayne K.J."/>
            <person name="Tettelin H."/>
            <person name="Glass J.I."/>
            <person name="Rusch D."/>
            <person name="Podicherti R."/>
            <person name="Tsui H.-C.T."/>
            <person name="Winkler M.E."/>
        </authorList>
    </citation>
    <scope>NUCLEOTIDE SEQUENCE</scope>
</reference>